<sequence length="209" mass="23357">MNLRKWMKLFLMSIMIGALASAVTGIVMMLTDQEFQVTGTSGWLFNIAMMALIGLTFGAFSHMGFFAYLMLNYIARSIIKRPYIWLSLQAFVAVFALAEIGYWTFESEFPTYVYWAVPLVLLVVSTLVAWRKTSETSSGAWIPTLFFLIVVTTVESVPAFRTGSISSLIFQMVPLFVCNAYQIMQLHRILGNEAKAPIASNPKTSKASS</sequence>
<reference evidence="2" key="1">
    <citation type="submission" date="2023-03" db="EMBL/GenBank/DDBJ databases">
        <title>Andean soil-derived lignocellulolytic bacterial consortium as a source of novel taxa and putative plastic-active enzymes.</title>
        <authorList>
            <person name="Diaz-Garcia L."/>
            <person name="Chuvochina M."/>
            <person name="Feuerriegel G."/>
            <person name="Bunk B."/>
            <person name="Sproer C."/>
            <person name="Streit W.R."/>
            <person name="Rodriguez L.M."/>
            <person name="Overmann J."/>
            <person name="Jimenez D.J."/>
        </authorList>
    </citation>
    <scope>NUCLEOTIDE SEQUENCE</scope>
    <source>
        <strain evidence="2">MAG 2441</strain>
    </source>
</reference>
<keyword evidence="1" id="KW-0812">Transmembrane</keyword>
<dbReference type="AlphaFoldDB" id="A0AA95EUU0"/>
<keyword evidence="3" id="KW-1185">Reference proteome</keyword>
<keyword evidence="1" id="KW-1133">Transmembrane helix</keyword>
<evidence type="ECO:0000313" key="2">
    <source>
        <dbReference type="EMBL" id="WEK53773.1"/>
    </source>
</evidence>
<dbReference type="Proteomes" id="UP001178662">
    <property type="component" value="Chromosome"/>
</dbReference>
<proteinExistence type="predicted"/>
<evidence type="ECO:0000256" key="1">
    <source>
        <dbReference type="SAM" id="Phobius"/>
    </source>
</evidence>
<dbReference type="SMART" id="SM01251">
    <property type="entry name" value="KbaA"/>
    <property type="match status" value="1"/>
</dbReference>
<gene>
    <name evidence="2" type="ORF">P0Y55_14550</name>
</gene>
<dbReference type="InterPro" id="IPR024164">
    <property type="entry name" value="KinB-signalling_activ"/>
</dbReference>
<evidence type="ECO:0000313" key="3">
    <source>
        <dbReference type="Proteomes" id="UP001178662"/>
    </source>
</evidence>
<feature type="transmembrane region" description="Helical" evidence="1">
    <location>
        <begin position="165"/>
        <end position="184"/>
    </location>
</feature>
<name>A0AA95EUU0_9BACL</name>
<keyword evidence="1" id="KW-0472">Membrane</keyword>
<feature type="transmembrane region" description="Helical" evidence="1">
    <location>
        <begin position="43"/>
        <end position="71"/>
    </location>
</feature>
<accession>A0AA95EUU0</accession>
<dbReference type="EMBL" id="CP119317">
    <property type="protein sequence ID" value="WEK53773.1"/>
    <property type="molecule type" value="Genomic_DNA"/>
</dbReference>
<dbReference type="GO" id="GO:0045881">
    <property type="term" value="P:positive regulation of sporulation resulting in formation of a cellular spore"/>
    <property type="evidence" value="ECO:0007669"/>
    <property type="project" value="InterPro"/>
</dbReference>
<feature type="transmembrane region" description="Helical" evidence="1">
    <location>
        <begin position="9"/>
        <end position="31"/>
    </location>
</feature>
<protein>
    <submittedName>
        <fullName evidence="2">KinB-signaling pathway activation protein</fullName>
    </submittedName>
</protein>
<dbReference type="Pfam" id="PF14089">
    <property type="entry name" value="KbaA"/>
    <property type="match status" value="1"/>
</dbReference>
<feature type="transmembrane region" description="Helical" evidence="1">
    <location>
        <begin position="83"/>
        <end position="105"/>
    </location>
</feature>
<feature type="transmembrane region" description="Helical" evidence="1">
    <location>
        <begin position="111"/>
        <end position="130"/>
    </location>
</feature>
<feature type="transmembrane region" description="Helical" evidence="1">
    <location>
        <begin position="142"/>
        <end position="159"/>
    </location>
</feature>
<organism evidence="2 3">
    <name type="scientific">Candidatus Cohnella colombiensis</name>
    <dbReference type="NCBI Taxonomy" id="3121368"/>
    <lineage>
        <taxon>Bacteria</taxon>
        <taxon>Bacillati</taxon>
        <taxon>Bacillota</taxon>
        <taxon>Bacilli</taxon>
        <taxon>Bacillales</taxon>
        <taxon>Paenibacillaceae</taxon>
        <taxon>Cohnella</taxon>
    </lineage>
</organism>